<accession>A0ABW1F368</accession>
<sequence length="156" mass="16921">MATEPTPTGADRPLPAEDLARLRLAVARLHRQLVQASTRLDLTFAQLSALARIEEHGPVRLVDLAAREGVAPPSMNRTLGPLHADGLIAKEPDPRDRRSAWITLTEHGRTTIAQIRAKRSQLLADRMARLSAEQTATLLAALPVLELLAEEPPDGG</sequence>
<dbReference type="PROSITE" id="PS50995">
    <property type="entry name" value="HTH_MARR_2"/>
    <property type="match status" value="1"/>
</dbReference>
<evidence type="ECO:0000313" key="2">
    <source>
        <dbReference type="EMBL" id="MFC5888618.1"/>
    </source>
</evidence>
<dbReference type="EMBL" id="JBHSOD010000042">
    <property type="protein sequence ID" value="MFC5888618.1"/>
    <property type="molecule type" value="Genomic_DNA"/>
</dbReference>
<dbReference type="PANTHER" id="PTHR39515:SF2">
    <property type="entry name" value="HTH-TYPE TRANSCRIPTIONAL REGULATOR RV0880"/>
    <property type="match status" value="1"/>
</dbReference>
<dbReference type="PANTHER" id="PTHR39515">
    <property type="entry name" value="CONSERVED PROTEIN"/>
    <property type="match status" value="1"/>
</dbReference>
<name>A0ABW1F368_9ACTN</name>
<dbReference type="SMART" id="SM00347">
    <property type="entry name" value="HTH_MARR"/>
    <property type="match status" value="1"/>
</dbReference>
<dbReference type="Gene3D" id="1.10.10.10">
    <property type="entry name" value="Winged helix-like DNA-binding domain superfamily/Winged helix DNA-binding domain"/>
    <property type="match status" value="1"/>
</dbReference>
<protein>
    <submittedName>
        <fullName evidence="2">MarR family winged helix-turn-helix transcriptional regulator</fullName>
    </submittedName>
</protein>
<dbReference type="RefSeq" id="WP_313761306.1">
    <property type="nucleotide sequence ID" value="NZ_BAAAVH010000040.1"/>
</dbReference>
<evidence type="ECO:0000259" key="1">
    <source>
        <dbReference type="PROSITE" id="PS50995"/>
    </source>
</evidence>
<dbReference type="InterPro" id="IPR036390">
    <property type="entry name" value="WH_DNA-bd_sf"/>
</dbReference>
<evidence type="ECO:0000313" key="3">
    <source>
        <dbReference type="Proteomes" id="UP001596067"/>
    </source>
</evidence>
<feature type="domain" description="HTH marR-type" evidence="1">
    <location>
        <begin position="16"/>
        <end position="147"/>
    </location>
</feature>
<dbReference type="Pfam" id="PF01047">
    <property type="entry name" value="MarR"/>
    <property type="match status" value="1"/>
</dbReference>
<organism evidence="2 3">
    <name type="scientific">Kitasatospora aburaviensis</name>
    <dbReference type="NCBI Taxonomy" id="67265"/>
    <lineage>
        <taxon>Bacteria</taxon>
        <taxon>Bacillati</taxon>
        <taxon>Actinomycetota</taxon>
        <taxon>Actinomycetes</taxon>
        <taxon>Kitasatosporales</taxon>
        <taxon>Streptomycetaceae</taxon>
        <taxon>Kitasatospora</taxon>
    </lineage>
</organism>
<comment type="caution">
    <text evidence="2">The sequence shown here is derived from an EMBL/GenBank/DDBJ whole genome shotgun (WGS) entry which is preliminary data.</text>
</comment>
<dbReference type="InterPro" id="IPR052526">
    <property type="entry name" value="HTH-type_Bedaq_tolerance"/>
</dbReference>
<dbReference type="SUPFAM" id="SSF46785">
    <property type="entry name" value="Winged helix' DNA-binding domain"/>
    <property type="match status" value="1"/>
</dbReference>
<reference evidence="3" key="1">
    <citation type="journal article" date="2019" name="Int. J. Syst. Evol. Microbiol.">
        <title>The Global Catalogue of Microorganisms (GCM) 10K type strain sequencing project: providing services to taxonomists for standard genome sequencing and annotation.</title>
        <authorList>
            <consortium name="The Broad Institute Genomics Platform"/>
            <consortium name="The Broad Institute Genome Sequencing Center for Infectious Disease"/>
            <person name="Wu L."/>
            <person name="Ma J."/>
        </authorList>
    </citation>
    <scope>NUCLEOTIDE SEQUENCE [LARGE SCALE GENOMIC DNA]</scope>
    <source>
        <strain evidence="3">CGMCC 4.1469</strain>
    </source>
</reference>
<dbReference type="Proteomes" id="UP001596067">
    <property type="component" value="Unassembled WGS sequence"/>
</dbReference>
<gene>
    <name evidence="2" type="ORF">ACFP0N_26980</name>
</gene>
<dbReference type="InterPro" id="IPR000835">
    <property type="entry name" value="HTH_MarR-typ"/>
</dbReference>
<dbReference type="InterPro" id="IPR036388">
    <property type="entry name" value="WH-like_DNA-bd_sf"/>
</dbReference>
<keyword evidence="3" id="KW-1185">Reference proteome</keyword>
<proteinExistence type="predicted"/>